<feature type="non-terminal residue" evidence="4">
    <location>
        <position position="1"/>
    </location>
</feature>
<accession>A0AAN5D0U0</accession>
<feature type="transmembrane region" description="Helical" evidence="2">
    <location>
        <begin position="452"/>
        <end position="474"/>
    </location>
</feature>
<feature type="transmembrane region" description="Helical" evidence="2">
    <location>
        <begin position="141"/>
        <end position="163"/>
    </location>
</feature>
<evidence type="ECO:0000256" key="1">
    <source>
        <dbReference type="ARBA" id="ARBA00004141"/>
    </source>
</evidence>
<feature type="domain" description="Major facilitator superfamily (MFS) profile" evidence="3">
    <location>
        <begin position="55"/>
        <end position="477"/>
    </location>
</feature>
<feature type="transmembrane region" description="Helical" evidence="2">
    <location>
        <begin position="231"/>
        <end position="249"/>
    </location>
</feature>
<dbReference type="Gene3D" id="1.20.1250.20">
    <property type="entry name" value="MFS general substrate transporter like domains"/>
    <property type="match status" value="2"/>
</dbReference>
<feature type="transmembrane region" description="Helical" evidence="2">
    <location>
        <begin position="169"/>
        <end position="192"/>
    </location>
</feature>
<dbReference type="InterPro" id="IPR011701">
    <property type="entry name" value="MFS"/>
</dbReference>
<dbReference type="Pfam" id="PF07690">
    <property type="entry name" value="MFS_1"/>
    <property type="match status" value="1"/>
</dbReference>
<evidence type="ECO:0000313" key="5">
    <source>
        <dbReference type="Proteomes" id="UP001328107"/>
    </source>
</evidence>
<dbReference type="SUPFAM" id="SSF103473">
    <property type="entry name" value="MFS general substrate transporter"/>
    <property type="match status" value="1"/>
</dbReference>
<comment type="subcellular location">
    <subcellularLocation>
        <location evidence="1">Membrane</location>
        <topology evidence="1">Multi-pass membrane protein</topology>
    </subcellularLocation>
</comment>
<organism evidence="4 5">
    <name type="scientific">Pristionchus mayeri</name>
    <dbReference type="NCBI Taxonomy" id="1317129"/>
    <lineage>
        <taxon>Eukaryota</taxon>
        <taxon>Metazoa</taxon>
        <taxon>Ecdysozoa</taxon>
        <taxon>Nematoda</taxon>
        <taxon>Chromadorea</taxon>
        <taxon>Rhabditida</taxon>
        <taxon>Rhabditina</taxon>
        <taxon>Diplogasteromorpha</taxon>
        <taxon>Diplogasteroidea</taxon>
        <taxon>Neodiplogasteridae</taxon>
        <taxon>Pristionchus</taxon>
    </lineage>
</organism>
<keyword evidence="5" id="KW-1185">Reference proteome</keyword>
<dbReference type="InterPro" id="IPR020846">
    <property type="entry name" value="MFS_dom"/>
</dbReference>
<dbReference type="Proteomes" id="UP001328107">
    <property type="component" value="Unassembled WGS sequence"/>
</dbReference>
<feature type="transmembrane region" description="Helical" evidence="2">
    <location>
        <begin position="319"/>
        <end position="341"/>
    </location>
</feature>
<feature type="transmembrane region" description="Helical" evidence="2">
    <location>
        <begin position="419"/>
        <end position="440"/>
    </location>
</feature>
<feature type="transmembrane region" description="Helical" evidence="2">
    <location>
        <begin position="361"/>
        <end position="380"/>
    </location>
</feature>
<gene>
    <name evidence="4" type="ORF">PMAYCL1PPCAC_24273</name>
</gene>
<dbReference type="GO" id="GO:0016020">
    <property type="term" value="C:membrane"/>
    <property type="evidence" value="ECO:0007669"/>
    <property type="project" value="UniProtKB-SubCell"/>
</dbReference>
<dbReference type="AlphaFoldDB" id="A0AAN5D0U0"/>
<name>A0AAN5D0U0_9BILA</name>
<feature type="transmembrane region" description="Helical" evidence="2">
    <location>
        <begin position="386"/>
        <end position="407"/>
    </location>
</feature>
<keyword evidence="2" id="KW-1133">Transmembrane helix</keyword>
<proteinExistence type="predicted"/>
<dbReference type="InterPro" id="IPR036259">
    <property type="entry name" value="MFS_trans_sf"/>
</dbReference>
<feature type="transmembrane region" description="Helical" evidence="2">
    <location>
        <begin position="279"/>
        <end position="299"/>
    </location>
</feature>
<protein>
    <recommendedName>
        <fullName evidence="3">Major facilitator superfamily (MFS) profile domain-containing protein</fullName>
    </recommendedName>
</protein>
<feature type="transmembrane region" description="Helical" evidence="2">
    <location>
        <begin position="204"/>
        <end position="225"/>
    </location>
</feature>
<keyword evidence="2" id="KW-0812">Transmembrane</keyword>
<evidence type="ECO:0000259" key="3">
    <source>
        <dbReference type="PROSITE" id="PS50850"/>
    </source>
</evidence>
<evidence type="ECO:0000256" key="2">
    <source>
        <dbReference type="SAM" id="Phobius"/>
    </source>
</evidence>
<comment type="caution">
    <text evidence="4">The sequence shown here is derived from an EMBL/GenBank/DDBJ whole genome shotgun (WGS) entry which is preliminary data.</text>
</comment>
<dbReference type="EMBL" id="BTRK01000005">
    <property type="protein sequence ID" value="GMR54077.1"/>
    <property type="molecule type" value="Genomic_DNA"/>
</dbReference>
<reference evidence="5" key="1">
    <citation type="submission" date="2022-10" db="EMBL/GenBank/DDBJ databases">
        <title>Genome assembly of Pristionchus species.</title>
        <authorList>
            <person name="Yoshida K."/>
            <person name="Sommer R.J."/>
        </authorList>
    </citation>
    <scope>NUCLEOTIDE SEQUENCE [LARGE SCALE GENOMIC DNA]</scope>
    <source>
        <strain evidence="5">RS5460</strain>
    </source>
</reference>
<dbReference type="PROSITE" id="PS50850">
    <property type="entry name" value="MFS"/>
    <property type="match status" value="1"/>
</dbReference>
<keyword evidence="2" id="KW-0472">Membrane</keyword>
<dbReference type="PANTHER" id="PTHR45757:SF11">
    <property type="entry name" value="MAJOR FACILITATOR SUPERFAMILY (MFS) PROFILE DOMAIN-CONTAINING PROTEIN"/>
    <property type="match status" value="1"/>
</dbReference>
<dbReference type="GO" id="GO:0022857">
    <property type="term" value="F:transmembrane transporter activity"/>
    <property type="evidence" value="ECO:0007669"/>
    <property type="project" value="InterPro"/>
</dbReference>
<evidence type="ECO:0000313" key="4">
    <source>
        <dbReference type="EMBL" id="GMR54077.1"/>
    </source>
</evidence>
<feature type="transmembrane region" description="Helical" evidence="2">
    <location>
        <begin position="54"/>
        <end position="73"/>
    </location>
</feature>
<dbReference type="PANTHER" id="PTHR45757">
    <property type="entry name" value="PROTEIN CBG23364-RELATED"/>
    <property type="match status" value="1"/>
</dbReference>
<sequence length="499" mass="54231">VSPPLHLLSRRVTSVRESLVPLSLSVLFRSPLEGAVMVSNKERGFPVLFHSTRFVVLCLTTACLTFCLANPLILNFTVICMDDIVPEEMQAGNGTGEVHWLHDSALRNLLFSGSAIGNFIGTFPITALIQRFGTRTLFMVYGLTSAAATAAFPFAVATGFYPLIFATRIAQGFAMAFTMSAAGAVCISWSPVKEFGLYMSILSMHFQFCAIFTMPVSGAFCVSSFGWRGVFFLQAALTFILFGLFFFFYEDEPAMHRKVSSKELSRIEKGKENETKGGSVPYLAICTSPAIIGVWLSSIGGNLGFQIFLQFGPIYLNKVLNFAVASTGFATALPYILSATLKAFTGPLSDHSTCLSEKARIILFASISQGFMAVCYLIMAWTTDPIISQVCYTAAIVFSGLNVIGVVRCAQLVARQFMPFVMSVLNGILCVITLVLPPFVATVASSNTPEQWSLIFYCAAGIIVGTNIVFFFVASDQAAPWTRIDYQKKKSVDGVKTVG</sequence>